<reference evidence="1" key="1">
    <citation type="journal article" date="2023" name="DNA Res.">
        <title>Chromosome-level genome assembly of Phrynocephalus forsythii using third-generation DNA sequencing and Hi-C analysis.</title>
        <authorList>
            <person name="Qi Y."/>
            <person name="Zhao W."/>
            <person name="Zhao Y."/>
            <person name="Niu C."/>
            <person name="Cao S."/>
            <person name="Zhang Y."/>
        </authorList>
    </citation>
    <scope>NUCLEOTIDE SEQUENCE</scope>
    <source>
        <tissue evidence="1">Muscle</tissue>
    </source>
</reference>
<comment type="caution">
    <text evidence="1">The sequence shown here is derived from an EMBL/GenBank/DDBJ whole genome shotgun (WGS) entry which is preliminary data.</text>
</comment>
<proteinExistence type="predicted"/>
<evidence type="ECO:0000313" key="2">
    <source>
        <dbReference type="Proteomes" id="UP001142489"/>
    </source>
</evidence>
<name>A0A9Q0Y1Z9_9SAUR</name>
<dbReference type="AlphaFoldDB" id="A0A9Q0Y1Z9"/>
<feature type="non-terminal residue" evidence="1">
    <location>
        <position position="63"/>
    </location>
</feature>
<keyword evidence="2" id="KW-1185">Reference proteome</keyword>
<feature type="non-terminal residue" evidence="1">
    <location>
        <position position="1"/>
    </location>
</feature>
<dbReference type="EMBL" id="JAPFRF010000003">
    <property type="protein sequence ID" value="KAJ7338624.1"/>
    <property type="molecule type" value="Genomic_DNA"/>
</dbReference>
<evidence type="ECO:0000313" key="1">
    <source>
        <dbReference type="EMBL" id="KAJ7338624.1"/>
    </source>
</evidence>
<dbReference type="Proteomes" id="UP001142489">
    <property type="component" value="Unassembled WGS sequence"/>
</dbReference>
<organism evidence="1 2">
    <name type="scientific">Phrynocephalus forsythii</name>
    <dbReference type="NCBI Taxonomy" id="171643"/>
    <lineage>
        <taxon>Eukaryota</taxon>
        <taxon>Metazoa</taxon>
        <taxon>Chordata</taxon>
        <taxon>Craniata</taxon>
        <taxon>Vertebrata</taxon>
        <taxon>Euteleostomi</taxon>
        <taxon>Lepidosauria</taxon>
        <taxon>Squamata</taxon>
        <taxon>Bifurcata</taxon>
        <taxon>Unidentata</taxon>
        <taxon>Episquamata</taxon>
        <taxon>Toxicofera</taxon>
        <taxon>Iguania</taxon>
        <taxon>Acrodonta</taxon>
        <taxon>Agamidae</taxon>
        <taxon>Agaminae</taxon>
        <taxon>Phrynocephalus</taxon>
    </lineage>
</organism>
<gene>
    <name evidence="1" type="ORF">JRQ81_012526</name>
</gene>
<sequence>IKAVQVQDLPLCNSSARRCQKPCQEAPWDEGIQVSCLWGGVCNEEALKYTLTGETRSWNTKGK</sequence>
<protein>
    <submittedName>
        <fullName evidence="1">Uncharacterized protein</fullName>
    </submittedName>
</protein>
<accession>A0A9Q0Y1Z9</accession>